<evidence type="ECO:0000313" key="1">
    <source>
        <dbReference type="EMBL" id="EEH37099.2"/>
    </source>
</evidence>
<dbReference type="EMBL" id="KN294015">
    <property type="protein sequence ID" value="EEH37099.2"/>
    <property type="molecule type" value="Genomic_DNA"/>
</dbReference>
<gene>
    <name evidence="1" type="ORF">PAAG_07517</name>
</gene>
<name>C1H9S6_PARBA</name>
<keyword evidence="2" id="KW-1185">Reference proteome</keyword>
<dbReference type="VEuPathDB" id="FungiDB:PAAG_07517"/>
<dbReference type="KEGG" id="pbl:PAAG_07517"/>
<dbReference type="GeneID" id="9093885"/>
<proteinExistence type="predicted"/>
<evidence type="ECO:0000313" key="2">
    <source>
        <dbReference type="Proteomes" id="UP000002059"/>
    </source>
</evidence>
<protein>
    <submittedName>
        <fullName evidence="1">Uncharacterized protein</fullName>
    </submittedName>
</protein>
<accession>C1H9S6</accession>
<reference evidence="1 2" key="1">
    <citation type="journal article" date="2011" name="PLoS Genet.">
        <title>Comparative genomic analysis of human fungal pathogens causing paracoccidioidomycosis.</title>
        <authorList>
            <person name="Desjardins C.A."/>
            <person name="Champion M.D."/>
            <person name="Holder J.W."/>
            <person name="Muszewska A."/>
            <person name="Goldberg J."/>
            <person name="Bailao A.M."/>
            <person name="Brigido M.M."/>
            <person name="Ferreira M.E."/>
            <person name="Garcia A.M."/>
            <person name="Grynberg M."/>
            <person name="Gujja S."/>
            <person name="Heiman D.I."/>
            <person name="Henn M.R."/>
            <person name="Kodira C.D."/>
            <person name="Leon-Narvaez H."/>
            <person name="Longo L.V."/>
            <person name="Ma L.J."/>
            <person name="Malavazi I."/>
            <person name="Matsuo A.L."/>
            <person name="Morais F.V."/>
            <person name="Pereira M."/>
            <person name="Rodriguez-Brito S."/>
            <person name="Sakthikumar S."/>
            <person name="Salem-Izacc S.M."/>
            <person name="Sykes S.M."/>
            <person name="Teixeira M.M."/>
            <person name="Vallejo M.C."/>
            <person name="Walter M.E."/>
            <person name="Yandava C."/>
            <person name="Young S."/>
            <person name="Zeng Q."/>
            <person name="Zucker J."/>
            <person name="Felipe M.S."/>
            <person name="Goldman G.H."/>
            <person name="Haas B.J."/>
            <person name="McEwen J.G."/>
            <person name="Nino-Vega G."/>
            <person name="Puccia R."/>
            <person name="San-Blas G."/>
            <person name="Soares C.M."/>
            <person name="Birren B.W."/>
            <person name="Cuomo C.A."/>
        </authorList>
    </citation>
    <scope>NUCLEOTIDE SEQUENCE [LARGE SCALE GENOMIC DNA]</scope>
    <source>
        <strain evidence="2">ATCC MYA-826 / Pb01</strain>
    </source>
</reference>
<dbReference type="RefSeq" id="XP_015700681.1">
    <property type="nucleotide sequence ID" value="XM_015846246.1"/>
</dbReference>
<dbReference type="AlphaFoldDB" id="C1H9S6"/>
<sequence length="92" mass="10596">MELKVYHDQSSGDVLWRRFGDPLLTQVSSPYQSINVKATENVGQRGPTPPNSLSNRIRNHFVVIERVLEVEQNDDHPCTEAWNENVSHRLEI</sequence>
<dbReference type="HOGENOM" id="CLU_2413876_0_0_1"/>
<dbReference type="Proteomes" id="UP000002059">
    <property type="component" value="Partially assembled WGS sequence"/>
</dbReference>
<organism evidence="1 2">
    <name type="scientific">Paracoccidioides lutzii (strain ATCC MYA-826 / Pb01)</name>
    <name type="common">Paracoccidioides brasiliensis</name>
    <dbReference type="NCBI Taxonomy" id="502779"/>
    <lineage>
        <taxon>Eukaryota</taxon>
        <taxon>Fungi</taxon>
        <taxon>Dikarya</taxon>
        <taxon>Ascomycota</taxon>
        <taxon>Pezizomycotina</taxon>
        <taxon>Eurotiomycetes</taxon>
        <taxon>Eurotiomycetidae</taxon>
        <taxon>Onygenales</taxon>
        <taxon>Ajellomycetaceae</taxon>
        <taxon>Paracoccidioides</taxon>
    </lineage>
</organism>